<accession>A0A3N0GJ38</accession>
<dbReference type="InterPro" id="IPR036291">
    <property type="entry name" value="NAD(P)-bd_dom_sf"/>
</dbReference>
<dbReference type="Pfam" id="PF03807">
    <property type="entry name" value="F420_oxidored"/>
    <property type="match status" value="1"/>
</dbReference>
<name>A0A3N0GJ38_9ACTN</name>
<dbReference type="PANTHER" id="PTHR14239">
    <property type="entry name" value="DUDULIN-RELATED"/>
    <property type="match status" value="1"/>
</dbReference>
<keyword evidence="4" id="KW-1185">Reference proteome</keyword>
<organism evidence="3 4">
    <name type="scientific">Nocardioides pocheonensis</name>
    <dbReference type="NCBI Taxonomy" id="661485"/>
    <lineage>
        <taxon>Bacteria</taxon>
        <taxon>Bacillati</taxon>
        <taxon>Actinomycetota</taxon>
        <taxon>Actinomycetes</taxon>
        <taxon>Propionibacteriales</taxon>
        <taxon>Nocardioidaceae</taxon>
        <taxon>Nocardioides</taxon>
    </lineage>
</organism>
<dbReference type="GO" id="GO:0052851">
    <property type="term" value="F:ferric-chelate reductase (NADPH) activity"/>
    <property type="evidence" value="ECO:0007669"/>
    <property type="project" value="TreeGrafter"/>
</dbReference>
<dbReference type="GO" id="GO:0015677">
    <property type="term" value="P:copper ion import"/>
    <property type="evidence" value="ECO:0007669"/>
    <property type="project" value="TreeGrafter"/>
</dbReference>
<keyword evidence="1" id="KW-0560">Oxidoreductase</keyword>
<sequence length="210" mass="22442">MKIAVIGSGVVGRTLATAFRRLGHDVVVGTRDPEVTGKREEWAGLDLSLSPLAEAGTGAEVVVNATTGAASLDALAPVDLDGKVLLDVSNPLDFSQGFPPSMTVKDTDSLAEQIQRAHPEARVVKALNTVTAAVMVHPDSLPENSTMFLAGDDPLARETVRELLAELGWVDVVEFPALESARGLEMWLPLWVRLMGVLGTADFNIRLVRH</sequence>
<proteinExistence type="predicted"/>
<dbReference type="Gene3D" id="3.40.50.720">
    <property type="entry name" value="NAD(P)-binding Rossmann-like Domain"/>
    <property type="match status" value="1"/>
</dbReference>
<gene>
    <name evidence="3" type="ORF">EFL26_17545</name>
</gene>
<dbReference type="AlphaFoldDB" id="A0A3N0GJ38"/>
<protein>
    <submittedName>
        <fullName evidence="3">NADP oxidoreductase</fullName>
    </submittedName>
</protein>
<dbReference type="PANTHER" id="PTHR14239:SF0">
    <property type="entry name" value="F420-DEPENDENT NADP REDUCTASE"/>
    <property type="match status" value="1"/>
</dbReference>
<dbReference type="GO" id="GO:0008823">
    <property type="term" value="F:cupric reductase (NADH) activity"/>
    <property type="evidence" value="ECO:0007669"/>
    <property type="project" value="TreeGrafter"/>
</dbReference>
<dbReference type="Proteomes" id="UP000279994">
    <property type="component" value="Unassembled WGS sequence"/>
</dbReference>
<dbReference type="OrthoDB" id="3194817at2"/>
<dbReference type="GO" id="GO:0005886">
    <property type="term" value="C:plasma membrane"/>
    <property type="evidence" value="ECO:0007669"/>
    <property type="project" value="TreeGrafter"/>
</dbReference>
<comment type="caution">
    <text evidence="3">The sequence shown here is derived from an EMBL/GenBank/DDBJ whole genome shotgun (WGS) entry which is preliminary data.</text>
</comment>
<dbReference type="RefSeq" id="WP_123224213.1">
    <property type="nucleotide sequence ID" value="NZ_RJSF01000044.1"/>
</dbReference>
<evidence type="ECO:0000313" key="4">
    <source>
        <dbReference type="Proteomes" id="UP000279994"/>
    </source>
</evidence>
<evidence type="ECO:0000259" key="2">
    <source>
        <dbReference type="Pfam" id="PF03807"/>
    </source>
</evidence>
<dbReference type="SUPFAM" id="SSF51735">
    <property type="entry name" value="NAD(P)-binding Rossmann-fold domains"/>
    <property type="match status" value="1"/>
</dbReference>
<reference evidence="3 4" key="1">
    <citation type="submission" date="2018-11" db="EMBL/GenBank/DDBJ databases">
        <authorList>
            <person name="Li F."/>
        </authorList>
    </citation>
    <scope>NUCLEOTIDE SEQUENCE [LARGE SCALE GENOMIC DNA]</scope>
    <source>
        <strain evidence="3 4">Gsoil 818</strain>
    </source>
</reference>
<evidence type="ECO:0000313" key="3">
    <source>
        <dbReference type="EMBL" id="RNM12449.1"/>
    </source>
</evidence>
<evidence type="ECO:0000256" key="1">
    <source>
        <dbReference type="ARBA" id="ARBA00023002"/>
    </source>
</evidence>
<dbReference type="InterPro" id="IPR028939">
    <property type="entry name" value="P5C_Rdtase_cat_N"/>
</dbReference>
<dbReference type="InterPro" id="IPR051267">
    <property type="entry name" value="STEAP_metalloreductase"/>
</dbReference>
<feature type="domain" description="Pyrroline-5-carboxylate reductase catalytic N-terminal" evidence="2">
    <location>
        <begin position="2"/>
        <end position="91"/>
    </location>
</feature>
<dbReference type="EMBL" id="RJSF01000044">
    <property type="protein sequence ID" value="RNM12449.1"/>
    <property type="molecule type" value="Genomic_DNA"/>
</dbReference>